<gene>
    <name evidence="3" type="ORF">NYPRO_LOCUS8274</name>
</gene>
<dbReference type="InterPro" id="IPR000340">
    <property type="entry name" value="Dual-sp_phosphatase_cat-dom"/>
</dbReference>
<feature type="domain" description="Tyrosine specific protein phosphatases" evidence="2">
    <location>
        <begin position="124"/>
        <end position="196"/>
    </location>
</feature>
<dbReference type="PROSITE" id="PS50056">
    <property type="entry name" value="TYR_PHOSPHATASE_2"/>
    <property type="match status" value="1"/>
</dbReference>
<keyword evidence="1" id="KW-0472">Membrane</keyword>
<protein>
    <submittedName>
        <fullName evidence="3">(raccoon dog) hypothetical protein</fullName>
    </submittedName>
</protein>
<dbReference type="GO" id="GO:0004651">
    <property type="term" value="F:polynucleotide 5'-phosphatase activity"/>
    <property type="evidence" value="ECO:0007669"/>
    <property type="project" value="TreeGrafter"/>
</dbReference>
<comment type="caution">
    <text evidence="3">The sequence shown here is derived from an EMBL/GenBank/DDBJ whole genome shotgun (WGS) entry which is preliminary data.</text>
</comment>
<name>A0A811YG10_NYCPR</name>
<evidence type="ECO:0000259" key="2">
    <source>
        <dbReference type="PROSITE" id="PS50056"/>
    </source>
</evidence>
<dbReference type="Gene3D" id="3.90.190.10">
    <property type="entry name" value="Protein tyrosine phosphatase superfamily"/>
    <property type="match status" value="1"/>
</dbReference>
<dbReference type="SUPFAM" id="SSF52799">
    <property type="entry name" value="(Phosphotyrosine protein) phosphatases II"/>
    <property type="match status" value="1"/>
</dbReference>
<proteinExistence type="predicted"/>
<dbReference type="InterPro" id="IPR051029">
    <property type="entry name" value="mRNA_Capping_Enz/RNA_Phosphat"/>
</dbReference>
<reference evidence="3" key="1">
    <citation type="submission" date="2020-12" db="EMBL/GenBank/DDBJ databases">
        <authorList>
            <consortium name="Molecular Ecology Group"/>
        </authorList>
    </citation>
    <scope>NUCLEOTIDE SEQUENCE</scope>
    <source>
        <strain evidence="3">TBG_1078</strain>
    </source>
</reference>
<dbReference type="PROSITE" id="PS00383">
    <property type="entry name" value="TYR_PHOSPHATASE_1"/>
    <property type="match status" value="1"/>
</dbReference>
<dbReference type="InterPro" id="IPR016130">
    <property type="entry name" value="Tyr_Pase_AS"/>
</dbReference>
<sequence length="309" mass="35148">MHTCGGGQGKELFISFCFTSHKNKSYSFIYSLIFLLPAITVKLISVQYIKLKVYLMASKLCASLKENHLAISQHFKCADLFLSIYSISQAPCREPDVGFDPWSPGSHPGPKAGAKPLRHPGIPVNEFLKENTDNDKLIGVHCTHGLNRTGYLICRYLIDVQGAAHCLERQNYTEDLQKDLIRRNRDSSVSRSSGFKDTTHMMEPVHTTIKSVNQGHWYNLHQTQGYPVPSRHFHSQTQDLQQSVRKFSQNQNIYQRGHIPPPGATGEDYSQRRYSWNIKPNASQGAQNAMWYPGSYYRLSCPTYCGWTE</sequence>
<dbReference type="InterPro" id="IPR000387">
    <property type="entry name" value="Tyr_Pase_dom"/>
</dbReference>
<evidence type="ECO:0000313" key="3">
    <source>
        <dbReference type="EMBL" id="CAD7675479.1"/>
    </source>
</evidence>
<dbReference type="PANTHER" id="PTHR10367">
    <property type="entry name" value="MRNA-CAPPING ENZYME"/>
    <property type="match status" value="1"/>
</dbReference>
<evidence type="ECO:0000313" key="4">
    <source>
        <dbReference type="Proteomes" id="UP000645828"/>
    </source>
</evidence>
<accession>A0A811YG10</accession>
<organism evidence="3 4">
    <name type="scientific">Nyctereutes procyonoides</name>
    <name type="common">Raccoon dog</name>
    <name type="synonym">Canis procyonoides</name>
    <dbReference type="NCBI Taxonomy" id="34880"/>
    <lineage>
        <taxon>Eukaryota</taxon>
        <taxon>Metazoa</taxon>
        <taxon>Chordata</taxon>
        <taxon>Craniata</taxon>
        <taxon>Vertebrata</taxon>
        <taxon>Euteleostomi</taxon>
        <taxon>Mammalia</taxon>
        <taxon>Eutheria</taxon>
        <taxon>Laurasiatheria</taxon>
        <taxon>Carnivora</taxon>
        <taxon>Caniformia</taxon>
        <taxon>Canidae</taxon>
        <taxon>Nyctereutes</taxon>
    </lineage>
</organism>
<dbReference type="AlphaFoldDB" id="A0A811YG10"/>
<dbReference type="InterPro" id="IPR029021">
    <property type="entry name" value="Prot-tyrosine_phosphatase-like"/>
</dbReference>
<dbReference type="Pfam" id="PF00782">
    <property type="entry name" value="DSPc"/>
    <property type="match status" value="1"/>
</dbReference>
<dbReference type="PANTHER" id="PTHR10367:SF18">
    <property type="entry name" value="RNA_RNP COMPLEX-1-INTERACTING PHOSPHATASE"/>
    <property type="match status" value="1"/>
</dbReference>
<dbReference type="Proteomes" id="UP000645828">
    <property type="component" value="Unassembled WGS sequence"/>
</dbReference>
<dbReference type="EMBL" id="CAJHUB010000675">
    <property type="protein sequence ID" value="CAD7675479.1"/>
    <property type="molecule type" value="Genomic_DNA"/>
</dbReference>
<keyword evidence="1" id="KW-1133">Transmembrane helix</keyword>
<keyword evidence="4" id="KW-1185">Reference proteome</keyword>
<feature type="transmembrane region" description="Helical" evidence="1">
    <location>
        <begin position="28"/>
        <end position="49"/>
    </location>
</feature>
<keyword evidence="1" id="KW-0812">Transmembrane</keyword>
<evidence type="ECO:0000256" key="1">
    <source>
        <dbReference type="SAM" id="Phobius"/>
    </source>
</evidence>